<comment type="caution">
    <text evidence="8">The sequence shown here is derived from an EMBL/GenBank/DDBJ whole genome shotgun (WGS) entry which is preliminary data.</text>
</comment>
<dbReference type="EMBL" id="ACWF01000120">
    <property type="protein sequence ID" value="EHL76879.1"/>
    <property type="molecule type" value="Genomic_DNA"/>
</dbReference>
<dbReference type="InterPro" id="IPR006300">
    <property type="entry name" value="FlgB"/>
</dbReference>
<comment type="subcellular location">
    <subcellularLocation>
        <location evidence="1 6">Bacterial flagellum basal body</location>
    </subcellularLocation>
</comment>
<keyword evidence="4 6" id="KW-0975">Bacterial flagellum</keyword>
<gene>
    <name evidence="8" type="ORF">HMPREF1015_00825</name>
</gene>
<dbReference type="PANTHER" id="PTHR30435:SF12">
    <property type="entry name" value="FLAGELLAR BASAL BODY ROD PROTEIN FLGB"/>
    <property type="match status" value="1"/>
</dbReference>
<dbReference type="RefSeq" id="WP_003354572.1">
    <property type="nucleotide sequence ID" value="NZ_JH414757.1"/>
</dbReference>
<evidence type="ECO:0000313" key="9">
    <source>
        <dbReference type="Proteomes" id="UP000011747"/>
    </source>
</evidence>
<dbReference type="PROSITE" id="PS00588">
    <property type="entry name" value="FLAGELLA_BB_ROD"/>
    <property type="match status" value="1"/>
</dbReference>
<dbReference type="PANTHER" id="PTHR30435">
    <property type="entry name" value="FLAGELLAR PROTEIN"/>
    <property type="match status" value="1"/>
</dbReference>
<dbReference type="AlphaFoldDB" id="G9QMQ8"/>
<comment type="similarity">
    <text evidence="2 6">Belongs to the flagella basal body rod proteins family.</text>
</comment>
<dbReference type="NCBIfam" id="TIGR01396">
    <property type="entry name" value="FlgB"/>
    <property type="match status" value="1"/>
</dbReference>
<keyword evidence="8" id="KW-0969">Cilium</keyword>
<organism evidence="8 9">
    <name type="scientific">Bacillus smithii 7_3_47FAA</name>
    <dbReference type="NCBI Taxonomy" id="665952"/>
    <lineage>
        <taxon>Bacteria</taxon>
        <taxon>Bacillati</taxon>
        <taxon>Bacillota</taxon>
        <taxon>Bacilli</taxon>
        <taxon>Bacillales</taxon>
        <taxon>Bacillaceae</taxon>
        <taxon>Bacillus</taxon>
    </lineage>
</organism>
<protein>
    <recommendedName>
        <fullName evidence="3 6">Flagellar basal body rod protein FlgB</fullName>
    </recommendedName>
</protein>
<dbReference type="PATRIC" id="fig|665952.3.peg.2387"/>
<comment type="function">
    <text evidence="5 6">Structural component of flagellum, the bacterial motility apparatus. Part of the rod structure of flagellar basal body.</text>
</comment>
<feature type="domain" description="Flagellar basal body rod protein N-terminal" evidence="7">
    <location>
        <begin position="10"/>
        <end position="38"/>
    </location>
</feature>
<evidence type="ECO:0000313" key="8">
    <source>
        <dbReference type="EMBL" id="EHL76879.1"/>
    </source>
</evidence>
<keyword evidence="8" id="KW-0966">Cell projection</keyword>
<name>G9QMQ8_9BACI</name>
<evidence type="ECO:0000256" key="3">
    <source>
        <dbReference type="ARBA" id="ARBA00014376"/>
    </source>
</evidence>
<evidence type="ECO:0000256" key="2">
    <source>
        <dbReference type="ARBA" id="ARBA00009677"/>
    </source>
</evidence>
<dbReference type="PIRSF" id="PIRSF002889">
    <property type="entry name" value="Rod_FlgB"/>
    <property type="match status" value="1"/>
</dbReference>
<keyword evidence="8" id="KW-0282">Flagellum</keyword>
<evidence type="ECO:0000256" key="5">
    <source>
        <dbReference type="ARBA" id="ARBA00024934"/>
    </source>
</evidence>
<dbReference type="GO" id="GO:0071978">
    <property type="term" value="P:bacterial-type flagellum-dependent swarming motility"/>
    <property type="evidence" value="ECO:0007669"/>
    <property type="project" value="TreeGrafter"/>
</dbReference>
<dbReference type="Proteomes" id="UP000011747">
    <property type="component" value="Unassembled WGS sequence"/>
</dbReference>
<evidence type="ECO:0000259" key="7">
    <source>
        <dbReference type="Pfam" id="PF00460"/>
    </source>
</evidence>
<dbReference type="GO" id="GO:0030694">
    <property type="term" value="C:bacterial-type flagellum basal body, rod"/>
    <property type="evidence" value="ECO:0007669"/>
    <property type="project" value="InterPro"/>
</dbReference>
<dbReference type="Pfam" id="PF00460">
    <property type="entry name" value="Flg_bb_rod"/>
    <property type="match status" value="1"/>
</dbReference>
<comment type="subunit">
    <text evidence="6">The basal body constitutes a major portion of the flagellar organelle and consists of a number of rings mounted on a central rod.</text>
</comment>
<proteinExistence type="inferred from homology"/>
<dbReference type="HOGENOM" id="CLU_125463_3_1_9"/>
<sequence>MDFFSNSITTLEQALNYSALKQKVIANNIANVDTPNYKAQDVSFQKLLESSKSNQLSAYRTDRRHFPFPNENTLSSAIFSRPSSYNENGNSVDMDKEMSDLASNQIYYNAMAELISGKFSSLNTVIKGGK</sequence>
<keyword evidence="9" id="KW-1185">Reference proteome</keyword>
<dbReference type="InterPro" id="IPR019776">
    <property type="entry name" value="Flagellar_basal_body_rod_CS"/>
</dbReference>
<accession>G9QMQ8</accession>
<evidence type="ECO:0000256" key="1">
    <source>
        <dbReference type="ARBA" id="ARBA00004117"/>
    </source>
</evidence>
<dbReference type="InterPro" id="IPR001444">
    <property type="entry name" value="Flag_bb_rod_N"/>
</dbReference>
<evidence type="ECO:0000256" key="4">
    <source>
        <dbReference type="ARBA" id="ARBA00023143"/>
    </source>
</evidence>
<evidence type="ECO:0000256" key="6">
    <source>
        <dbReference type="PIRNR" id="PIRNR002889"/>
    </source>
</evidence>
<reference evidence="8 9" key="1">
    <citation type="submission" date="2011-09" db="EMBL/GenBank/DDBJ databases">
        <title>The Genome Sequence of Bacillus smithii 7_3_47FAA.</title>
        <authorList>
            <consortium name="The Broad Institute Genome Sequencing Platform"/>
            <person name="Earl A."/>
            <person name="Ward D."/>
            <person name="Feldgarden M."/>
            <person name="Gevers D."/>
            <person name="Daigneault M."/>
            <person name="Strauss J."/>
            <person name="Allen-Vercoe E."/>
            <person name="Young S.K."/>
            <person name="Zeng Q."/>
            <person name="Gargeya S."/>
            <person name="Fitzgerald M."/>
            <person name="Haas B."/>
            <person name="Abouelleil A."/>
            <person name="Alvarado L."/>
            <person name="Arachchi H.M."/>
            <person name="Berlin A."/>
            <person name="Brown A."/>
            <person name="Chapman S.B."/>
            <person name="Chen Z."/>
            <person name="Dunbar C."/>
            <person name="Freedman E."/>
            <person name="Gearin G."/>
            <person name="Goldberg J."/>
            <person name="Griggs A."/>
            <person name="Gujja S."/>
            <person name="Heiman D."/>
            <person name="Howarth C."/>
            <person name="Larson L."/>
            <person name="Lui A."/>
            <person name="MacDonald P.J.P."/>
            <person name="Montmayeur A."/>
            <person name="Murphy C."/>
            <person name="Neiman D."/>
            <person name="Pearson M."/>
            <person name="Priest M."/>
            <person name="Roberts A."/>
            <person name="Saif S."/>
            <person name="Shea T."/>
            <person name="Shenoy N."/>
            <person name="Sisk P."/>
            <person name="Stolte C."/>
            <person name="Sykes S."/>
            <person name="Wortman J."/>
            <person name="Nusbaum C."/>
            <person name="Birren B."/>
        </authorList>
    </citation>
    <scope>NUCLEOTIDE SEQUENCE [LARGE SCALE GENOMIC DNA]</scope>
    <source>
        <strain evidence="8 9">7_3_47FAA</strain>
    </source>
</reference>